<dbReference type="NCBIfam" id="TIGR03544">
    <property type="entry name" value="DivI1A_domain"/>
    <property type="match status" value="1"/>
</dbReference>
<gene>
    <name evidence="2" type="ORF">NX772_02345</name>
</gene>
<evidence type="ECO:0000256" key="1">
    <source>
        <dbReference type="SAM" id="Coils"/>
    </source>
</evidence>
<dbReference type="RefSeq" id="WP_027123528.1">
    <property type="nucleotide sequence ID" value="NZ_CP103423.1"/>
</dbReference>
<proteinExistence type="predicted"/>
<keyword evidence="3" id="KW-1185">Reference proteome</keyword>
<dbReference type="Proteomes" id="UP001058364">
    <property type="component" value="Chromosome"/>
</dbReference>
<dbReference type="Gene3D" id="6.10.250.660">
    <property type="match status" value="1"/>
</dbReference>
<dbReference type="EMBL" id="CP103423">
    <property type="protein sequence ID" value="UWD33929.1"/>
    <property type="molecule type" value="Genomic_DNA"/>
</dbReference>
<sequence length="88" mass="10478">MNNKDFIKNIQEKKFDTVINGYNPTQVDNFIDNVLEENKKKDEIIEIYKLKNEELLEKIKKMKLQVSNLELQNNQLKNISEVLDKKPL</sequence>
<reference evidence="2" key="1">
    <citation type="submission" date="2022-08" db="EMBL/GenBank/DDBJ databases">
        <title>Complete genome sequence of Mycoplasma molare type strain H 542.</title>
        <authorList>
            <person name="Spergser J."/>
        </authorList>
    </citation>
    <scope>NUCLEOTIDE SEQUENCE</scope>
    <source>
        <strain evidence="2">H 542</strain>
    </source>
</reference>
<keyword evidence="1" id="KW-0175">Coiled coil</keyword>
<name>A0ABY5TUD2_9BACT</name>
<evidence type="ECO:0000313" key="3">
    <source>
        <dbReference type="Proteomes" id="UP001058364"/>
    </source>
</evidence>
<protein>
    <submittedName>
        <fullName evidence="2">DivIVA domain-containing protein</fullName>
    </submittedName>
</protein>
<evidence type="ECO:0000313" key="2">
    <source>
        <dbReference type="EMBL" id="UWD33929.1"/>
    </source>
</evidence>
<dbReference type="InterPro" id="IPR019933">
    <property type="entry name" value="DivIVA_domain"/>
</dbReference>
<accession>A0ABY5TUD2</accession>
<organism evidence="2 3">
    <name type="scientific">Mesomycoplasma molare</name>
    <dbReference type="NCBI Taxonomy" id="171288"/>
    <lineage>
        <taxon>Bacteria</taxon>
        <taxon>Bacillati</taxon>
        <taxon>Mycoplasmatota</taxon>
        <taxon>Mycoplasmoidales</taxon>
        <taxon>Metamycoplasmataceae</taxon>
        <taxon>Mesomycoplasma</taxon>
    </lineage>
</organism>
<feature type="coiled-coil region" evidence="1">
    <location>
        <begin position="45"/>
        <end position="86"/>
    </location>
</feature>